<proteinExistence type="predicted"/>
<reference evidence="1 3" key="2">
    <citation type="journal article" date="2014" name="BMC Genomics">
        <title>An improved genome release (version Mt4.0) for the model legume Medicago truncatula.</title>
        <authorList>
            <person name="Tang H."/>
            <person name="Krishnakumar V."/>
            <person name="Bidwell S."/>
            <person name="Rosen B."/>
            <person name="Chan A."/>
            <person name="Zhou S."/>
            <person name="Gentzbittel L."/>
            <person name="Childs K.L."/>
            <person name="Yandell M."/>
            <person name="Gundlach H."/>
            <person name="Mayer K.F."/>
            <person name="Schwartz D.C."/>
            <person name="Town C.D."/>
        </authorList>
    </citation>
    <scope>GENOME REANNOTATION</scope>
    <source>
        <strain evidence="1">A17</strain>
        <strain evidence="2 3">cv. Jemalong A17</strain>
    </source>
</reference>
<reference evidence="1 3" key="1">
    <citation type="journal article" date="2011" name="Nature">
        <title>The Medicago genome provides insight into the evolution of rhizobial symbioses.</title>
        <authorList>
            <person name="Young N.D."/>
            <person name="Debelle F."/>
            <person name="Oldroyd G.E."/>
            <person name="Geurts R."/>
            <person name="Cannon S.B."/>
            <person name="Udvardi M.K."/>
            <person name="Benedito V.A."/>
            <person name="Mayer K.F."/>
            <person name="Gouzy J."/>
            <person name="Schoof H."/>
            <person name="Van de Peer Y."/>
            <person name="Proost S."/>
            <person name="Cook D.R."/>
            <person name="Meyers B.C."/>
            <person name="Spannagl M."/>
            <person name="Cheung F."/>
            <person name="De Mita S."/>
            <person name="Krishnakumar V."/>
            <person name="Gundlach H."/>
            <person name="Zhou S."/>
            <person name="Mudge J."/>
            <person name="Bharti A.K."/>
            <person name="Murray J.D."/>
            <person name="Naoumkina M.A."/>
            <person name="Rosen B."/>
            <person name="Silverstein K.A."/>
            <person name="Tang H."/>
            <person name="Rombauts S."/>
            <person name="Zhao P.X."/>
            <person name="Zhou P."/>
            <person name="Barbe V."/>
            <person name="Bardou P."/>
            <person name="Bechner M."/>
            <person name="Bellec A."/>
            <person name="Berger A."/>
            <person name="Berges H."/>
            <person name="Bidwell S."/>
            <person name="Bisseling T."/>
            <person name="Choisne N."/>
            <person name="Couloux A."/>
            <person name="Denny R."/>
            <person name="Deshpande S."/>
            <person name="Dai X."/>
            <person name="Doyle J.J."/>
            <person name="Dudez A.M."/>
            <person name="Farmer A.D."/>
            <person name="Fouteau S."/>
            <person name="Franken C."/>
            <person name="Gibelin C."/>
            <person name="Gish J."/>
            <person name="Goldstein S."/>
            <person name="Gonzalez A.J."/>
            <person name="Green P.J."/>
            <person name="Hallab A."/>
            <person name="Hartog M."/>
            <person name="Hua A."/>
            <person name="Humphray S.J."/>
            <person name="Jeong D.H."/>
            <person name="Jing Y."/>
            <person name="Jocker A."/>
            <person name="Kenton S.M."/>
            <person name="Kim D.J."/>
            <person name="Klee K."/>
            <person name="Lai H."/>
            <person name="Lang C."/>
            <person name="Lin S."/>
            <person name="Macmil S.L."/>
            <person name="Magdelenat G."/>
            <person name="Matthews L."/>
            <person name="McCorrison J."/>
            <person name="Monaghan E.L."/>
            <person name="Mun J.H."/>
            <person name="Najar F.Z."/>
            <person name="Nicholson C."/>
            <person name="Noirot C."/>
            <person name="O'Bleness M."/>
            <person name="Paule C.R."/>
            <person name="Poulain J."/>
            <person name="Prion F."/>
            <person name="Qin B."/>
            <person name="Qu C."/>
            <person name="Retzel E.F."/>
            <person name="Riddle C."/>
            <person name="Sallet E."/>
            <person name="Samain S."/>
            <person name="Samson N."/>
            <person name="Sanders I."/>
            <person name="Saurat O."/>
            <person name="Scarpelli C."/>
            <person name="Schiex T."/>
            <person name="Segurens B."/>
            <person name="Severin A.J."/>
            <person name="Sherrier D.J."/>
            <person name="Shi R."/>
            <person name="Sims S."/>
            <person name="Singer S.R."/>
            <person name="Sinharoy S."/>
            <person name="Sterck L."/>
            <person name="Viollet A."/>
            <person name="Wang B.B."/>
            <person name="Wang K."/>
            <person name="Wang M."/>
            <person name="Wang X."/>
            <person name="Warfsmann J."/>
            <person name="Weissenbach J."/>
            <person name="White D.D."/>
            <person name="White J.D."/>
            <person name="Wiley G.B."/>
            <person name="Wincker P."/>
            <person name="Xing Y."/>
            <person name="Yang L."/>
            <person name="Yao Z."/>
            <person name="Ying F."/>
            <person name="Zhai J."/>
            <person name="Zhou L."/>
            <person name="Zuber A."/>
            <person name="Denarie J."/>
            <person name="Dixon R.A."/>
            <person name="May G.D."/>
            <person name="Schwartz D.C."/>
            <person name="Rogers J."/>
            <person name="Quetier F."/>
            <person name="Town C.D."/>
            <person name="Roe B.A."/>
        </authorList>
    </citation>
    <scope>NUCLEOTIDE SEQUENCE [LARGE SCALE GENOMIC DNA]</scope>
    <source>
        <strain evidence="1">A17</strain>
        <strain evidence="2 3">cv. Jemalong A17</strain>
    </source>
</reference>
<gene>
    <name evidence="1" type="ordered locus">MTR_4g068730</name>
</gene>
<dbReference type="AlphaFoldDB" id="A0A072UMW8"/>
<keyword evidence="3" id="KW-1185">Reference proteome</keyword>
<dbReference type="Proteomes" id="UP000002051">
    <property type="component" value="Chromosome 4"/>
</dbReference>
<evidence type="ECO:0000313" key="3">
    <source>
        <dbReference type="Proteomes" id="UP000002051"/>
    </source>
</evidence>
<dbReference type="HOGENOM" id="CLU_2336831_0_0_1"/>
<organism evidence="1 3">
    <name type="scientific">Medicago truncatula</name>
    <name type="common">Barrel medic</name>
    <name type="synonym">Medicago tribuloides</name>
    <dbReference type="NCBI Taxonomy" id="3880"/>
    <lineage>
        <taxon>Eukaryota</taxon>
        <taxon>Viridiplantae</taxon>
        <taxon>Streptophyta</taxon>
        <taxon>Embryophyta</taxon>
        <taxon>Tracheophyta</taxon>
        <taxon>Spermatophyta</taxon>
        <taxon>Magnoliopsida</taxon>
        <taxon>eudicotyledons</taxon>
        <taxon>Gunneridae</taxon>
        <taxon>Pentapetalae</taxon>
        <taxon>rosids</taxon>
        <taxon>fabids</taxon>
        <taxon>Fabales</taxon>
        <taxon>Fabaceae</taxon>
        <taxon>Papilionoideae</taxon>
        <taxon>50 kb inversion clade</taxon>
        <taxon>NPAAA clade</taxon>
        <taxon>Hologalegina</taxon>
        <taxon>IRL clade</taxon>
        <taxon>Trifolieae</taxon>
        <taxon>Medicago</taxon>
    </lineage>
</organism>
<dbReference type="EnsemblPlants" id="KEH30363">
    <property type="protein sequence ID" value="KEH30363"/>
    <property type="gene ID" value="MTR_4g068730"/>
</dbReference>
<name>A0A072UMW8_MEDTR</name>
<sequence>MAPSMILQQKNHFWFRLDRTRYPTGSRLDRSDRPVRAGFQNYASRAIVETNPSSIVAPKWAANLCKSFSTLIKLEETRSISSKRSWVKRMIVMTTFKD</sequence>
<evidence type="ECO:0000313" key="1">
    <source>
        <dbReference type="EMBL" id="KEH30363.1"/>
    </source>
</evidence>
<reference evidence="2" key="3">
    <citation type="submission" date="2015-04" db="UniProtKB">
        <authorList>
            <consortium name="EnsemblPlants"/>
        </authorList>
    </citation>
    <scope>IDENTIFICATION</scope>
    <source>
        <strain evidence="2">cv. Jemalong A17</strain>
    </source>
</reference>
<accession>A0A072UMW8</accession>
<dbReference type="EMBL" id="CM001220">
    <property type="protein sequence ID" value="KEH30363.1"/>
    <property type="molecule type" value="Genomic_DNA"/>
</dbReference>
<evidence type="ECO:0000313" key="2">
    <source>
        <dbReference type="EnsemblPlants" id="KEH30363"/>
    </source>
</evidence>
<protein>
    <submittedName>
        <fullName evidence="1 2">Uncharacterized protein</fullName>
    </submittedName>
</protein>